<reference evidence="4" key="1">
    <citation type="submission" date="2021-02" db="EMBL/GenBank/DDBJ databases">
        <authorList>
            <person name="Dougan E. K."/>
            <person name="Rhodes N."/>
            <person name="Thang M."/>
            <person name="Chan C."/>
        </authorList>
    </citation>
    <scope>NUCLEOTIDE SEQUENCE</scope>
</reference>
<feature type="transmembrane region" description="Helical" evidence="1">
    <location>
        <begin position="1015"/>
        <end position="1035"/>
    </location>
</feature>
<protein>
    <submittedName>
        <fullName evidence="4">Uncharacterized protein</fullName>
    </submittedName>
</protein>
<keyword evidence="1" id="KW-1133">Transmembrane helix</keyword>
<name>A0A813FST0_POLGL</name>
<proteinExistence type="predicted"/>
<sequence>MLVAQCGRVLGTDAGDCASDPCFSLSYAIAQAVTGDVVELGPGTHSGPLNRNLELGGKAALTIRGVAGTIVDLQNEGRFMKLDLSAGATRIQGLTILNGNCVKLADGSRKGAGFMLVNSTAILTNLTLRFMTCNSEGTVYGAFCEWCGGAFYMEDSSALLSNLLVTDCIANHGSGIATWANESSVIEDSVFERHEGTKWGGTLLAEGNSRQEFRRVRFSWGTSGAGGHLDDGGTSAPTFTDCIFEYGRGLQGSIYYSYSATRVKFENCVFQHSYATKSAAAYITGGTLPSFINVTFYNNTARIEAGAVRAFTVGKNGPLVFKNSRFIQNSVESAGAFAGGLEVSGNAIFDGCLFEDNYGGLSGGAIVNSGAYGAGLPLVIKNTVFKGNKADAGSAIFMWTINQESDKVPLVSIIDCVFEGNYATYSGTIRLEGPHKVTISKSVFRENVAGRDGGGVSMAGQGNVPAELLVVDTEFALNHAFGSGGAISCVELLVDKGSKLDLLRATLGNNTADGFGGAVASSCSYPNFSHSMFLGNKANAMSGGALALGQVTCTSVSEPIFVEVQLLENYALQVGGAIFYQDSLATSCAIPTVQGDRSSWNQSAGGGWNWSAFAMQVTGNKASAGELQATMPVEILVACSEVEEKSYTCRKRDGNLVVDGFPGVMVNLNVSMKDGIGQLFKDGTVTIDLTLQGGPFRLTGVKRYRFDDGYASADSAKLIVDGAYNGKVQGVAGISLQLPRAVYPNVPVVLVNVTMPDSDAACPVGWTPVVSSPTLSNPSANWKCVACPSGNYAELGVLSCSACPLGTYAGQAAKSVSGSASCDICPPGSLACELCAEGTYQPANASSSCISCEDYLPGSTCQRGSVLALECYCPPNTLRLAARCGPCPDGLSCDGVSNAMQQAGYWAEVKLDARLLQLASSSAPSWASTDISVFRCRDKLECPAGPLGSCASGREGLACSSCKTQTFKTSLGYCSPCSESDLLPFCGALGVLLVGCLIFVRFFSKMNLSKQSLTLLTVTVTLGQLLAALQAVGAIRQLSVKWAEPAKSMMDMLMVLNFDFDVLHMSCLTGADSPALAFLAQLLAYPFISVSISLVCLAARFAGQRIKLDALLNVNGILLLSFNLTLTLAVLMPLQCIPNPNGTAGVSANPGVICWNSDEHWALVALALFGIMAYPVAILALATTVTLRYPGLVASGKGLEALQRYAFLFMRFRREAYFYGVLLLCRNSLVALIPVVMVEVPNLQIVSMGAVLLASAALQARLWPWKTEAANLCDLAMVLMLVVILLAAAPLLTVDEGNKEEVLGSIITAALLLMVMVPLGVVALMLIRRLRPSSRFAVFLCHHKAGAGSLARFIKSILANHSNSRIFLDSDQLEDLALIFDAVRQSSNLVVLLSPELLKRMWCAGEVTTAVENKVPIVPVICDPSYVFPNTDTLAEISSYWTDDQKATLVSFGISMDMILDAYKFLRELPSLSMNTMGTLSEKEDTVIVLLDKCHLQKRAFAIKSKDGEAARILVAGNSSDSETLSTCMTVQLMVQSELQCQVVTVRSAEEARPHLDSADFLLVLFTKGLLEDPSFARLMLAVASRGLEYVTLNADAAFQFPTFDFFNTIESEGLPGLPKELGPTLSKVYRGLMTILALPLSPMGSEGILTKQVGEVCLRFVDKKKDIRRSANKLSSAATTVDEPDFIDPVGVHPGKEIQIKIQESL</sequence>
<dbReference type="Proteomes" id="UP000654075">
    <property type="component" value="Unassembled WGS sequence"/>
</dbReference>
<dbReference type="Gene3D" id="3.40.50.10140">
    <property type="entry name" value="Toll/interleukin-1 receptor homology (TIR) domain"/>
    <property type="match status" value="1"/>
</dbReference>
<feature type="transmembrane region" description="Helical" evidence="1">
    <location>
        <begin position="1306"/>
        <end position="1327"/>
    </location>
</feature>
<dbReference type="InterPro" id="IPR039448">
    <property type="entry name" value="Beta_helix"/>
</dbReference>
<evidence type="ECO:0000259" key="3">
    <source>
        <dbReference type="Pfam" id="PF13676"/>
    </source>
</evidence>
<dbReference type="Gene3D" id="2.160.20.10">
    <property type="entry name" value="Single-stranded right-handed beta-helix, Pectin lyase-like"/>
    <property type="match status" value="1"/>
</dbReference>
<dbReference type="EMBL" id="CAJNNV010025656">
    <property type="protein sequence ID" value="CAE8615546.1"/>
    <property type="molecule type" value="Genomic_DNA"/>
</dbReference>
<evidence type="ECO:0000313" key="4">
    <source>
        <dbReference type="EMBL" id="CAE8615546.1"/>
    </source>
</evidence>
<dbReference type="InterPro" id="IPR012334">
    <property type="entry name" value="Pectin_lyas_fold"/>
</dbReference>
<dbReference type="InterPro" id="IPR035897">
    <property type="entry name" value="Toll_tir_struct_dom_sf"/>
</dbReference>
<dbReference type="OrthoDB" id="439917at2759"/>
<feature type="domain" description="TIR" evidence="3">
    <location>
        <begin position="1338"/>
        <end position="1426"/>
    </location>
</feature>
<keyword evidence="1" id="KW-0812">Transmembrane</keyword>
<dbReference type="PANTHER" id="PTHR11319">
    <property type="entry name" value="G PROTEIN-COUPLED RECEPTOR-RELATED"/>
    <property type="match status" value="1"/>
</dbReference>
<dbReference type="Pfam" id="PF13229">
    <property type="entry name" value="Beta_helix"/>
    <property type="match status" value="1"/>
</dbReference>
<dbReference type="SUPFAM" id="SSF52200">
    <property type="entry name" value="Toll/Interleukin receptor TIR domain"/>
    <property type="match status" value="1"/>
</dbReference>
<feature type="domain" description="Right handed beta helix" evidence="2">
    <location>
        <begin position="146"/>
        <end position="300"/>
    </location>
</feature>
<evidence type="ECO:0000259" key="2">
    <source>
        <dbReference type="Pfam" id="PF13229"/>
    </source>
</evidence>
<comment type="caution">
    <text evidence="4">The sequence shown here is derived from an EMBL/GenBank/DDBJ whole genome shotgun (WGS) entry which is preliminary data.</text>
</comment>
<dbReference type="Pfam" id="PF13676">
    <property type="entry name" value="TIR_2"/>
    <property type="match status" value="1"/>
</dbReference>
<dbReference type="SMART" id="SM01411">
    <property type="entry name" value="Ephrin_rec_like"/>
    <property type="match status" value="2"/>
</dbReference>
<feature type="transmembrane region" description="Helical" evidence="1">
    <location>
        <begin position="1275"/>
        <end position="1294"/>
    </location>
</feature>
<keyword evidence="1" id="KW-0472">Membrane</keyword>
<feature type="transmembrane region" description="Helical" evidence="1">
    <location>
        <begin position="1110"/>
        <end position="1132"/>
    </location>
</feature>
<feature type="transmembrane region" description="Helical" evidence="1">
    <location>
        <begin position="1075"/>
        <end position="1098"/>
    </location>
</feature>
<accession>A0A813FST0</accession>
<gene>
    <name evidence="4" type="ORF">PGLA1383_LOCUS33260</name>
</gene>
<dbReference type="Gene3D" id="2.10.50.10">
    <property type="entry name" value="Tumor Necrosis Factor Receptor, subunit A, domain 2"/>
    <property type="match status" value="1"/>
</dbReference>
<dbReference type="PANTHER" id="PTHR11319:SF35">
    <property type="entry name" value="OUTER MEMBRANE PROTEIN PMPC-RELATED"/>
    <property type="match status" value="1"/>
</dbReference>
<feature type="transmembrane region" description="Helical" evidence="1">
    <location>
        <begin position="1216"/>
        <end position="1237"/>
    </location>
</feature>
<feature type="transmembrane region" description="Helical" evidence="1">
    <location>
        <begin position="1161"/>
        <end position="1182"/>
    </location>
</feature>
<dbReference type="InterPro" id="IPR011050">
    <property type="entry name" value="Pectin_lyase_fold/virulence"/>
</dbReference>
<dbReference type="SUPFAM" id="SSF51126">
    <property type="entry name" value="Pectin lyase-like"/>
    <property type="match status" value="2"/>
</dbReference>
<organism evidence="4 5">
    <name type="scientific">Polarella glacialis</name>
    <name type="common">Dinoflagellate</name>
    <dbReference type="NCBI Taxonomy" id="89957"/>
    <lineage>
        <taxon>Eukaryota</taxon>
        <taxon>Sar</taxon>
        <taxon>Alveolata</taxon>
        <taxon>Dinophyceae</taxon>
        <taxon>Suessiales</taxon>
        <taxon>Suessiaceae</taxon>
        <taxon>Polarella</taxon>
    </lineage>
</organism>
<evidence type="ECO:0000313" key="5">
    <source>
        <dbReference type="Proteomes" id="UP000654075"/>
    </source>
</evidence>
<keyword evidence="5" id="KW-1185">Reference proteome</keyword>
<evidence type="ECO:0000256" key="1">
    <source>
        <dbReference type="SAM" id="Phobius"/>
    </source>
</evidence>
<dbReference type="InterPro" id="IPR000157">
    <property type="entry name" value="TIR_dom"/>
</dbReference>
<feature type="transmembrane region" description="Helical" evidence="1">
    <location>
        <begin position="982"/>
        <end position="1003"/>
    </location>
</feature>
<feature type="transmembrane region" description="Helical" evidence="1">
    <location>
        <begin position="1243"/>
        <end position="1263"/>
    </location>
</feature>
<dbReference type="OMA" id="WTINQES"/>